<dbReference type="PANTHER" id="PTHR37610:SF80">
    <property type="entry name" value="RETROTRANSPOSON GAG DOMAIN-CONTAINING PROTEIN"/>
    <property type="match status" value="1"/>
</dbReference>
<dbReference type="Proteomes" id="UP001187192">
    <property type="component" value="Unassembled WGS sequence"/>
</dbReference>
<organism evidence="1 2">
    <name type="scientific">Ficus carica</name>
    <name type="common">Common fig</name>
    <dbReference type="NCBI Taxonomy" id="3494"/>
    <lineage>
        <taxon>Eukaryota</taxon>
        <taxon>Viridiplantae</taxon>
        <taxon>Streptophyta</taxon>
        <taxon>Embryophyta</taxon>
        <taxon>Tracheophyta</taxon>
        <taxon>Spermatophyta</taxon>
        <taxon>Magnoliopsida</taxon>
        <taxon>eudicotyledons</taxon>
        <taxon>Gunneridae</taxon>
        <taxon>Pentapetalae</taxon>
        <taxon>rosids</taxon>
        <taxon>fabids</taxon>
        <taxon>Rosales</taxon>
        <taxon>Moraceae</taxon>
        <taxon>Ficeae</taxon>
        <taxon>Ficus</taxon>
    </lineage>
</organism>
<protein>
    <recommendedName>
        <fullName evidence="3">Retrotransposon Copia-like N-terminal domain-containing protein</fullName>
    </recommendedName>
</protein>
<dbReference type="PANTHER" id="PTHR37610">
    <property type="entry name" value="CCHC-TYPE DOMAIN-CONTAINING PROTEIN"/>
    <property type="match status" value="1"/>
</dbReference>
<gene>
    <name evidence="1" type="ORF">TIFTF001_031657</name>
</gene>
<proteinExistence type="predicted"/>
<comment type="caution">
    <text evidence="1">The sequence shown here is derived from an EMBL/GenBank/DDBJ whole genome shotgun (WGS) entry which is preliminary data.</text>
</comment>
<keyword evidence="2" id="KW-1185">Reference proteome</keyword>
<name>A0AA88E1T6_FICCA</name>
<reference evidence="1" key="1">
    <citation type="submission" date="2023-07" db="EMBL/GenBank/DDBJ databases">
        <title>draft genome sequence of fig (Ficus carica).</title>
        <authorList>
            <person name="Takahashi T."/>
            <person name="Nishimura K."/>
        </authorList>
    </citation>
    <scope>NUCLEOTIDE SEQUENCE</scope>
</reference>
<evidence type="ECO:0000313" key="2">
    <source>
        <dbReference type="Proteomes" id="UP001187192"/>
    </source>
</evidence>
<dbReference type="AlphaFoldDB" id="A0AA88E1T6"/>
<dbReference type="EMBL" id="BTGU01000131">
    <property type="protein sequence ID" value="GMN62564.1"/>
    <property type="molecule type" value="Genomic_DNA"/>
</dbReference>
<evidence type="ECO:0008006" key="3">
    <source>
        <dbReference type="Google" id="ProtNLM"/>
    </source>
</evidence>
<sequence>MAQTHSDVAQPITIILNGSNYTRWAQAIRSCFKGRKLWRYATGEIKKPAKIDSETTSKFEARHDDWNSNNHKIVTWITNTSVPSINMSFGDFETTKELWDFLSARYASGDLAQQFQLLTTLQHINLPPLDDTLTEILSEENTSSEAVLATSTSLANS</sequence>
<evidence type="ECO:0000313" key="1">
    <source>
        <dbReference type="EMBL" id="GMN62564.1"/>
    </source>
</evidence>
<accession>A0AA88E1T6</accession>